<dbReference type="PROSITE" id="PS00059">
    <property type="entry name" value="ADH_ZINC"/>
    <property type="match status" value="1"/>
</dbReference>
<evidence type="ECO:0000256" key="6">
    <source>
        <dbReference type="RuleBase" id="RU361277"/>
    </source>
</evidence>
<gene>
    <name evidence="8" type="ORF">GCM10010909_15490</name>
</gene>
<dbReference type="Gene3D" id="3.90.180.10">
    <property type="entry name" value="Medium-chain alcohol dehydrogenases, catalytic domain"/>
    <property type="match status" value="1"/>
</dbReference>
<reference evidence="9" key="1">
    <citation type="journal article" date="2019" name="Int. J. Syst. Evol. Microbiol.">
        <title>The Global Catalogue of Microorganisms (GCM) 10K type strain sequencing project: providing services to taxonomists for standard genome sequencing and annotation.</title>
        <authorList>
            <consortium name="The Broad Institute Genomics Platform"/>
            <consortium name="The Broad Institute Genome Sequencing Center for Infectious Disease"/>
            <person name="Wu L."/>
            <person name="Ma J."/>
        </authorList>
    </citation>
    <scope>NUCLEOTIDE SEQUENCE [LARGE SCALE GENOMIC DNA]</scope>
    <source>
        <strain evidence="9">NBRC 112502</strain>
    </source>
</reference>
<dbReference type="Proteomes" id="UP001156641">
    <property type="component" value="Unassembled WGS sequence"/>
</dbReference>
<evidence type="ECO:0000256" key="2">
    <source>
        <dbReference type="ARBA" id="ARBA00008072"/>
    </source>
</evidence>
<evidence type="ECO:0000313" key="8">
    <source>
        <dbReference type="EMBL" id="GLR66869.1"/>
    </source>
</evidence>
<dbReference type="RefSeq" id="WP_284257574.1">
    <property type="nucleotide sequence ID" value="NZ_BSOS01000041.1"/>
</dbReference>
<dbReference type="SUPFAM" id="SSF50129">
    <property type="entry name" value="GroES-like"/>
    <property type="match status" value="1"/>
</dbReference>
<comment type="caution">
    <text evidence="8">The sequence shown here is derived from an EMBL/GenBank/DDBJ whole genome shotgun (WGS) entry which is preliminary data.</text>
</comment>
<protein>
    <submittedName>
        <fullName evidence="8">Aryl-alcohol dehydrogenase</fullName>
    </submittedName>
</protein>
<feature type="domain" description="Enoyl reductase (ER)" evidence="7">
    <location>
        <begin position="9"/>
        <end position="366"/>
    </location>
</feature>
<dbReference type="InterPro" id="IPR020843">
    <property type="entry name" value="ER"/>
</dbReference>
<keyword evidence="4 6" id="KW-0862">Zinc</keyword>
<dbReference type="InterPro" id="IPR011032">
    <property type="entry name" value="GroES-like_sf"/>
</dbReference>
<dbReference type="SMART" id="SM00829">
    <property type="entry name" value="PKS_ER"/>
    <property type="match status" value="1"/>
</dbReference>
<dbReference type="InterPro" id="IPR013149">
    <property type="entry name" value="ADH-like_C"/>
</dbReference>
<dbReference type="SUPFAM" id="SSF51735">
    <property type="entry name" value="NAD(P)-binding Rossmann-fold domains"/>
    <property type="match status" value="1"/>
</dbReference>
<dbReference type="Gene3D" id="3.40.50.720">
    <property type="entry name" value="NAD(P)-binding Rossmann-like Domain"/>
    <property type="match status" value="1"/>
</dbReference>
<dbReference type="PANTHER" id="PTHR43350">
    <property type="entry name" value="NAD-DEPENDENT ALCOHOL DEHYDROGENASE"/>
    <property type="match status" value="1"/>
</dbReference>
<evidence type="ECO:0000259" key="7">
    <source>
        <dbReference type="SMART" id="SM00829"/>
    </source>
</evidence>
<keyword evidence="3 6" id="KW-0479">Metal-binding</keyword>
<proteinExistence type="inferred from homology"/>
<sequence>MHITAAVTRSPSQMFCVEEVELDAPREDEVLVKIDAVGLCHTDIVVAEGVLPIPLPGVLGHEGAGIVEAVGAKVTKLKKGDRVVMTFNFCGKCVQCLKGAPSYCVNFMPLNYAPVRGDGSHTLCACGTGSEISGCFFGQSSFASYALGNERNVIKVADDVPLTFLGPLGCGFQTGAGAVMRSLAAEAGSGIIVFGGGPVGLSAVMGAVVQGCKTIILVEPMAERRALGLELGATHVIDPKAEDVVARARAIVSEGVNYAVDTSGAIVAMEAALGCLGMRGTLALIGVPSNPAAALPLNVLAALSSGLTIKAVIEGDSNPEEFIPQLVELYKAGRFPIDKLITAYPFAEINKAVDEQKRGLCVKAVLTF</sequence>
<dbReference type="InterPro" id="IPR036291">
    <property type="entry name" value="NAD(P)-bd_dom_sf"/>
</dbReference>
<dbReference type="PANTHER" id="PTHR43350:SF2">
    <property type="entry name" value="GROES-LIKE ZINC-BINDING ALCOHOL DEHYDROGENASE FAMILY PROTEIN"/>
    <property type="match status" value="1"/>
</dbReference>
<evidence type="ECO:0000313" key="9">
    <source>
        <dbReference type="Proteomes" id="UP001156641"/>
    </source>
</evidence>
<dbReference type="InterPro" id="IPR013154">
    <property type="entry name" value="ADH-like_N"/>
</dbReference>
<dbReference type="Pfam" id="PF08240">
    <property type="entry name" value="ADH_N"/>
    <property type="match status" value="1"/>
</dbReference>
<name>A0ABQ6A9S3_9PROT</name>
<evidence type="ECO:0000256" key="4">
    <source>
        <dbReference type="ARBA" id="ARBA00022833"/>
    </source>
</evidence>
<comment type="similarity">
    <text evidence="2 6">Belongs to the zinc-containing alcohol dehydrogenase family.</text>
</comment>
<accession>A0ABQ6A9S3</accession>
<dbReference type="CDD" id="cd08278">
    <property type="entry name" value="benzyl_alcohol_DH"/>
    <property type="match status" value="1"/>
</dbReference>
<dbReference type="EMBL" id="BSOS01000041">
    <property type="protein sequence ID" value="GLR66869.1"/>
    <property type="molecule type" value="Genomic_DNA"/>
</dbReference>
<dbReference type="InterPro" id="IPR002328">
    <property type="entry name" value="ADH_Zn_CS"/>
</dbReference>
<evidence type="ECO:0000256" key="1">
    <source>
        <dbReference type="ARBA" id="ARBA00001947"/>
    </source>
</evidence>
<comment type="cofactor">
    <cofactor evidence="1 6">
        <name>Zn(2+)</name>
        <dbReference type="ChEBI" id="CHEBI:29105"/>
    </cofactor>
</comment>
<dbReference type="Pfam" id="PF00107">
    <property type="entry name" value="ADH_zinc_N"/>
    <property type="match status" value="1"/>
</dbReference>
<organism evidence="8 9">
    <name type="scientific">Acidocella aquatica</name>
    <dbReference type="NCBI Taxonomy" id="1922313"/>
    <lineage>
        <taxon>Bacteria</taxon>
        <taxon>Pseudomonadati</taxon>
        <taxon>Pseudomonadota</taxon>
        <taxon>Alphaproteobacteria</taxon>
        <taxon>Acetobacterales</taxon>
        <taxon>Acidocellaceae</taxon>
        <taxon>Acidocella</taxon>
    </lineage>
</organism>
<keyword evidence="5" id="KW-0560">Oxidoreductase</keyword>
<evidence type="ECO:0000256" key="5">
    <source>
        <dbReference type="ARBA" id="ARBA00023002"/>
    </source>
</evidence>
<evidence type="ECO:0000256" key="3">
    <source>
        <dbReference type="ARBA" id="ARBA00022723"/>
    </source>
</evidence>
<keyword evidence="9" id="KW-1185">Reference proteome</keyword>